<feature type="transmembrane region" description="Helical" evidence="1">
    <location>
        <begin position="86"/>
        <end position="102"/>
    </location>
</feature>
<feature type="transmembrane region" description="Helical" evidence="1">
    <location>
        <begin position="114"/>
        <end position="137"/>
    </location>
</feature>
<name>A0A815JBE4_9BILA</name>
<feature type="transmembrane region" description="Helical" evidence="1">
    <location>
        <begin position="175"/>
        <end position="195"/>
    </location>
</feature>
<keyword evidence="1" id="KW-0812">Transmembrane</keyword>
<dbReference type="AlphaFoldDB" id="A0A815JBE4"/>
<dbReference type="EMBL" id="CAJNOU010003211">
    <property type="protein sequence ID" value="CAF1377243.1"/>
    <property type="molecule type" value="Genomic_DNA"/>
</dbReference>
<dbReference type="EMBL" id="CAJOBE010022181">
    <property type="protein sequence ID" value="CAF4248880.1"/>
    <property type="molecule type" value="Genomic_DNA"/>
</dbReference>
<keyword evidence="1" id="KW-1133">Transmembrane helix</keyword>
<comment type="caution">
    <text evidence="2">The sequence shown here is derived from an EMBL/GenBank/DDBJ whole genome shotgun (WGS) entry which is preliminary data.</text>
</comment>
<gene>
    <name evidence="3" type="ORF">FNK824_LOCUS38520</name>
    <name evidence="2" type="ORF">SEV965_LOCUS30215</name>
</gene>
<evidence type="ECO:0000256" key="1">
    <source>
        <dbReference type="SAM" id="Phobius"/>
    </source>
</evidence>
<feature type="transmembrane region" description="Helical" evidence="1">
    <location>
        <begin position="237"/>
        <end position="254"/>
    </location>
</feature>
<dbReference type="PANTHER" id="PTHR39074">
    <property type="entry name" value="AGAP007547-PA"/>
    <property type="match status" value="1"/>
</dbReference>
<protein>
    <recommendedName>
        <fullName evidence="5">Transmembrane protein</fullName>
    </recommendedName>
</protein>
<evidence type="ECO:0000313" key="2">
    <source>
        <dbReference type="EMBL" id="CAF1377243.1"/>
    </source>
</evidence>
<proteinExistence type="predicted"/>
<feature type="transmembrane region" description="Helical" evidence="1">
    <location>
        <begin position="21"/>
        <end position="41"/>
    </location>
</feature>
<evidence type="ECO:0008006" key="5">
    <source>
        <dbReference type="Google" id="ProtNLM"/>
    </source>
</evidence>
<dbReference type="PANTHER" id="PTHR39074:SF1">
    <property type="entry name" value="AGAP007547-PA"/>
    <property type="match status" value="1"/>
</dbReference>
<keyword evidence="1" id="KW-0472">Membrane</keyword>
<organism evidence="2 4">
    <name type="scientific">Rotaria sordida</name>
    <dbReference type="NCBI Taxonomy" id="392033"/>
    <lineage>
        <taxon>Eukaryota</taxon>
        <taxon>Metazoa</taxon>
        <taxon>Spiralia</taxon>
        <taxon>Gnathifera</taxon>
        <taxon>Rotifera</taxon>
        <taxon>Eurotatoria</taxon>
        <taxon>Bdelloidea</taxon>
        <taxon>Philodinida</taxon>
        <taxon>Philodinidae</taxon>
        <taxon>Rotaria</taxon>
    </lineage>
</organism>
<feature type="transmembrane region" description="Helical" evidence="1">
    <location>
        <begin position="207"/>
        <end position="225"/>
    </location>
</feature>
<dbReference type="Proteomes" id="UP000663874">
    <property type="component" value="Unassembled WGS sequence"/>
</dbReference>
<feature type="transmembrane region" description="Helical" evidence="1">
    <location>
        <begin position="149"/>
        <end position="168"/>
    </location>
</feature>
<sequence>MILSVDKNQFYSQIQSVIIRILSTMFTTLIISIGLVISTQISGYHLQNVYFSVNKNDCTCDCWDGFFRGKYSRGGYKIFYFNYEKHIIILLSIILFYSELLRQFLLKIIIKKNFILLLLIPSIYSNFYGIWTIINYINDRDYYRMLKSQIFFSLTELIITYIFYQCLIIKNKIQIPIWSIYLLFIISFLHIILAFGELNFDQFVRNITLILSDLINLIWIIIKFIQYPQLRPNIRTIYKWLFIALCLWSFYYIVCQFRE</sequence>
<reference evidence="2" key="1">
    <citation type="submission" date="2021-02" db="EMBL/GenBank/DDBJ databases">
        <authorList>
            <person name="Nowell W R."/>
        </authorList>
    </citation>
    <scope>NUCLEOTIDE SEQUENCE</scope>
</reference>
<evidence type="ECO:0000313" key="4">
    <source>
        <dbReference type="Proteomes" id="UP000663889"/>
    </source>
</evidence>
<accession>A0A815JBE4</accession>
<dbReference type="Proteomes" id="UP000663889">
    <property type="component" value="Unassembled WGS sequence"/>
</dbReference>
<evidence type="ECO:0000313" key="3">
    <source>
        <dbReference type="EMBL" id="CAF4248880.1"/>
    </source>
</evidence>